<name>A0ABW0XCT1_9ACTN</name>
<dbReference type="RefSeq" id="WP_380227790.1">
    <property type="nucleotide sequence ID" value="NZ_JBHSOF010000036.1"/>
</dbReference>
<dbReference type="Proteomes" id="UP001595975">
    <property type="component" value="Unassembled WGS sequence"/>
</dbReference>
<evidence type="ECO:0000313" key="1">
    <source>
        <dbReference type="EMBL" id="MFC5666115.1"/>
    </source>
</evidence>
<gene>
    <name evidence="1" type="ORF">ACFP3U_24450</name>
</gene>
<proteinExistence type="predicted"/>
<comment type="caution">
    <text evidence="1">The sequence shown here is derived from an EMBL/GenBank/DDBJ whole genome shotgun (WGS) entry which is preliminary data.</text>
</comment>
<keyword evidence="2" id="KW-1185">Reference proteome</keyword>
<sequence>MRVHRSAHMRNFTVLPNSLLQDRRLSFTARGLLADLLSRPDGWREDGRHMADTSPQGRGAIRKALKELTEAGYYRVEKIRMPDGTIRTETHVYDTPQLAVPGTTRPVPGEASTGCAGVPLVKNRYQEPSHPAEQPEGREEGHPIDQEAPVAADEQVREAVATLFRVIRPEPRLRLGEAEAQALAPLVAQWLERGCTSADLALALLPGLPSPVHSAVAVLRNRLERKMPPVPTPVRPAAARYAECAKCHDPVPQPGICRPCAGLPARTIAVGTGEAATRTGAAGARAALNAAKARLGARPGALTAAAG</sequence>
<reference evidence="2" key="1">
    <citation type="journal article" date="2019" name="Int. J. Syst. Evol. Microbiol.">
        <title>The Global Catalogue of Microorganisms (GCM) 10K type strain sequencing project: providing services to taxonomists for standard genome sequencing and annotation.</title>
        <authorList>
            <consortium name="The Broad Institute Genomics Platform"/>
            <consortium name="The Broad Institute Genome Sequencing Center for Infectious Disease"/>
            <person name="Wu L."/>
            <person name="Ma J."/>
        </authorList>
    </citation>
    <scope>NUCLEOTIDE SEQUENCE [LARGE SCALE GENOMIC DNA]</scope>
    <source>
        <strain evidence="2">CGMCC 4.1437</strain>
    </source>
</reference>
<accession>A0ABW0XCT1</accession>
<evidence type="ECO:0008006" key="3">
    <source>
        <dbReference type="Google" id="ProtNLM"/>
    </source>
</evidence>
<evidence type="ECO:0000313" key="2">
    <source>
        <dbReference type="Proteomes" id="UP001595975"/>
    </source>
</evidence>
<dbReference type="EMBL" id="JBHSOF010000036">
    <property type="protein sequence ID" value="MFC5666115.1"/>
    <property type="molecule type" value="Genomic_DNA"/>
</dbReference>
<organism evidence="1 2">
    <name type="scientific">Kitasatospora misakiensis</name>
    <dbReference type="NCBI Taxonomy" id="67330"/>
    <lineage>
        <taxon>Bacteria</taxon>
        <taxon>Bacillati</taxon>
        <taxon>Actinomycetota</taxon>
        <taxon>Actinomycetes</taxon>
        <taxon>Kitasatosporales</taxon>
        <taxon>Streptomycetaceae</taxon>
        <taxon>Kitasatospora</taxon>
    </lineage>
</organism>
<protein>
    <recommendedName>
        <fullName evidence="3">Helix-turn-helix domain-containing protein</fullName>
    </recommendedName>
</protein>